<name>A0A5B9Y383_9MOLU</name>
<dbReference type="GO" id="GO:0008514">
    <property type="term" value="F:organic anion transmembrane transporter activity"/>
    <property type="evidence" value="ECO:0007669"/>
    <property type="project" value="InterPro"/>
</dbReference>
<dbReference type="KEGG" id="schi:SCHIN_v1c02340"/>
<feature type="coiled-coil region" evidence="1">
    <location>
        <begin position="17"/>
        <end position="74"/>
    </location>
</feature>
<feature type="transmembrane region" description="Helical" evidence="2">
    <location>
        <begin position="426"/>
        <end position="447"/>
    </location>
</feature>
<feature type="transmembrane region" description="Helical" evidence="2">
    <location>
        <begin position="388"/>
        <end position="405"/>
    </location>
</feature>
<feature type="transmembrane region" description="Helical" evidence="2">
    <location>
        <begin position="255"/>
        <end position="274"/>
    </location>
</feature>
<dbReference type="PANTHER" id="PTHR40033">
    <property type="entry name" value="NA(+)-MALATE SYMPORTER"/>
    <property type="match status" value="1"/>
</dbReference>
<evidence type="ECO:0000313" key="3">
    <source>
        <dbReference type="EMBL" id="QEH61431.1"/>
    </source>
</evidence>
<evidence type="ECO:0000256" key="1">
    <source>
        <dbReference type="SAM" id="Coils"/>
    </source>
</evidence>
<gene>
    <name evidence="3" type="primary">maeN</name>
    <name evidence="3" type="ORF">SCHIN_v1c02340</name>
</gene>
<feature type="transmembrane region" description="Helical" evidence="2">
    <location>
        <begin position="359"/>
        <end position="382"/>
    </location>
</feature>
<feature type="transmembrane region" description="Helical" evidence="2">
    <location>
        <begin position="637"/>
        <end position="657"/>
    </location>
</feature>
<feature type="transmembrane region" description="Helical" evidence="2">
    <location>
        <begin position="331"/>
        <end position="347"/>
    </location>
</feature>
<feature type="transmembrane region" description="Helical" evidence="2">
    <location>
        <begin position="549"/>
        <end position="567"/>
    </location>
</feature>
<dbReference type="GO" id="GO:0016020">
    <property type="term" value="C:membrane"/>
    <property type="evidence" value="ECO:0007669"/>
    <property type="project" value="InterPro"/>
</dbReference>
<dbReference type="Proteomes" id="UP000323144">
    <property type="component" value="Chromosome"/>
</dbReference>
<feature type="transmembrane region" description="Helical" evidence="2">
    <location>
        <begin position="574"/>
        <end position="592"/>
    </location>
</feature>
<evidence type="ECO:0000313" key="4">
    <source>
        <dbReference type="Proteomes" id="UP000323144"/>
    </source>
</evidence>
<keyword evidence="1" id="KW-0175">Coiled coil</keyword>
<proteinExistence type="predicted"/>
<accession>A0A5B9Y383</accession>
<feature type="transmembrane region" description="Helical" evidence="2">
    <location>
        <begin position="281"/>
        <end position="301"/>
    </location>
</feature>
<dbReference type="EMBL" id="CP043026">
    <property type="protein sequence ID" value="QEH61431.1"/>
    <property type="molecule type" value="Genomic_DNA"/>
</dbReference>
<dbReference type="RefSeq" id="WP_166507826.1">
    <property type="nucleotide sequence ID" value="NZ_CP043026.1"/>
</dbReference>
<feature type="transmembrane region" description="Helical" evidence="2">
    <location>
        <begin position="508"/>
        <end position="529"/>
    </location>
</feature>
<dbReference type="Pfam" id="PF03390">
    <property type="entry name" value="2HCT"/>
    <property type="match status" value="1"/>
</dbReference>
<sequence>MKLVLTVEETERFKLKKSKAQEKVDKSKSKLDNYEAKQLEVLDKKTKLEELRYKQRIEKTEAKFEKKISNLKSSGQNNEVITKLEEYRIKRLEDINEDYEIIKKNLSLGKEDLLDGTKGAHENNVRIKLTAIDYKISKINFKRNWKTQKESNFSELRGKEKKIAMFAAQAELFESGDKLFKPFGLKMVDKKEEIKTKYDLWKLDWKIKFAKCSQWTFKDWINIKIWTIPFWMYAGFVGILAACIATKTVDANMVYGPGVLLTIAIASGVVFGKIPIWKKYFGGAVMGSMFVGTFLVYFGVISNPKGIPQTDWNAGHFVYNAVLVWFKNQDFLSFYISVLLVGAVLLIPRKMIIKSIGGFFALIIMGTVIGLILGYLGAMITGMNTKELVLYYALPILADGNGGGIQPIGKIAGKFGYDEGAWISRGLAISTLASILSVVAAAIVNGVGKAKPSLSGNGKLMLRDIHTVDRTAKVNDRNIASALLMIMMIYMLSDLFEKAIFTEERIKILVPNFAWMIVICLALNLANVVPVEMKLGAEKINKFISKQTTWLLMVGVGIIYIDLKTFIAALNGEALFISALFVVGATVGPMLIAKPLKFNAVEGAVSAGLCMTAQGGSGAIAVLGTSERMELMPFGQITCRIAGSVVLVFAAIAFAQYPPSTAETALAVVAI</sequence>
<keyword evidence="4" id="KW-1185">Reference proteome</keyword>
<dbReference type="InterPro" id="IPR004679">
    <property type="entry name" value="2-OHcarboxylate_transport"/>
</dbReference>
<keyword evidence="2" id="KW-0472">Membrane</keyword>
<protein>
    <submittedName>
        <fullName evidence="3">Na+/citrate symporter</fullName>
    </submittedName>
</protein>
<feature type="transmembrane region" description="Helical" evidence="2">
    <location>
        <begin position="604"/>
        <end position="625"/>
    </location>
</feature>
<keyword evidence="2" id="KW-0812">Transmembrane</keyword>
<keyword evidence="2" id="KW-1133">Transmembrane helix</keyword>
<evidence type="ECO:0000256" key="2">
    <source>
        <dbReference type="SAM" id="Phobius"/>
    </source>
</evidence>
<dbReference type="AlphaFoldDB" id="A0A5B9Y383"/>
<dbReference type="PANTHER" id="PTHR40033:SF1">
    <property type="entry name" value="CITRATE-SODIUM SYMPORTER"/>
    <property type="match status" value="1"/>
</dbReference>
<feature type="transmembrane region" description="Helical" evidence="2">
    <location>
        <begin position="230"/>
        <end position="249"/>
    </location>
</feature>
<reference evidence="3 4" key="1">
    <citation type="submission" date="2019-08" db="EMBL/GenBank/DDBJ databases">
        <title>Complete genome sequence of Spiroplasma chinense CCH (DSM 19755).</title>
        <authorList>
            <person name="Shen H.-Y."/>
            <person name="Lin Y.-C."/>
            <person name="Chou L."/>
            <person name="Kuo C.-H."/>
        </authorList>
    </citation>
    <scope>NUCLEOTIDE SEQUENCE [LARGE SCALE GENOMIC DNA]</scope>
    <source>
        <strain evidence="3 4">CCH</strain>
    </source>
</reference>
<feature type="transmembrane region" description="Helical" evidence="2">
    <location>
        <begin position="479"/>
        <end position="496"/>
    </location>
</feature>
<organism evidence="3 4">
    <name type="scientific">Spiroplasma chinense</name>
    <dbReference type="NCBI Taxonomy" id="216932"/>
    <lineage>
        <taxon>Bacteria</taxon>
        <taxon>Bacillati</taxon>
        <taxon>Mycoplasmatota</taxon>
        <taxon>Mollicutes</taxon>
        <taxon>Entomoplasmatales</taxon>
        <taxon>Spiroplasmataceae</taxon>
        <taxon>Spiroplasma</taxon>
    </lineage>
</organism>